<dbReference type="InterPro" id="IPR016161">
    <property type="entry name" value="Ald_DH/histidinol_DH"/>
</dbReference>
<evidence type="ECO:0000256" key="1">
    <source>
        <dbReference type="ARBA" id="ARBA00009986"/>
    </source>
</evidence>
<accession>A0AAE9YNN8</accession>
<dbReference type="PROSITE" id="PS00070">
    <property type="entry name" value="ALDEHYDE_DEHYDR_CYS"/>
    <property type="match status" value="1"/>
</dbReference>
<dbReference type="FunFam" id="3.40.605.10:FF:000001">
    <property type="entry name" value="Aldehyde dehydrogenase 1"/>
    <property type="match status" value="1"/>
</dbReference>
<dbReference type="InterPro" id="IPR016163">
    <property type="entry name" value="Ald_DH_C"/>
</dbReference>
<evidence type="ECO:0000313" key="7">
    <source>
        <dbReference type="Proteomes" id="UP000032568"/>
    </source>
</evidence>
<name>A0AAE9YNN8_9GAMM</name>
<reference evidence="6 7" key="2">
    <citation type="journal article" date="2022" name="Mar. Drugs">
        <title>Bioassay-Guided Fractionation Leads to the Detection of Cholic Acid Generated by the Rare Thalassomonas sp.</title>
        <authorList>
            <person name="Pheiffer F."/>
            <person name="Schneider Y.K."/>
            <person name="Hansen E.H."/>
            <person name="Andersen J.H."/>
            <person name="Isaksson J."/>
            <person name="Busche T."/>
            <person name="R C."/>
            <person name="Kalinowski J."/>
            <person name="Zyl L.V."/>
            <person name="Trindade M."/>
        </authorList>
    </citation>
    <scope>NUCLEOTIDE SEQUENCE [LARGE SCALE GENOMIC DNA]</scope>
    <source>
        <strain evidence="6 7">A5K-106</strain>
    </source>
</reference>
<organism evidence="6 7">
    <name type="scientific">Thalassomonas actiniarum</name>
    <dbReference type="NCBI Taxonomy" id="485447"/>
    <lineage>
        <taxon>Bacteria</taxon>
        <taxon>Pseudomonadati</taxon>
        <taxon>Pseudomonadota</taxon>
        <taxon>Gammaproteobacteria</taxon>
        <taxon>Alteromonadales</taxon>
        <taxon>Colwelliaceae</taxon>
        <taxon>Thalassomonas</taxon>
    </lineage>
</organism>
<evidence type="ECO:0000256" key="2">
    <source>
        <dbReference type="ARBA" id="ARBA00023002"/>
    </source>
</evidence>
<keyword evidence="7" id="KW-1185">Reference proteome</keyword>
<dbReference type="PROSITE" id="PS00687">
    <property type="entry name" value="ALDEHYDE_DEHYDR_GLU"/>
    <property type="match status" value="1"/>
</dbReference>
<dbReference type="CDD" id="cd07112">
    <property type="entry name" value="ALDH_GABALDH-PuuC"/>
    <property type="match status" value="1"/>
</dbReference>
<reference evidence="6 7" key="1">
    <citation type="journal article" date="2015" name="Genome Announc.">
        <title>Draft Genome Sequences of Marine Isolates of Thalassomonas viridans and Thalassomonas actiniarum.</title>
        <authorList>
            <person name="Olonade I."/>
            <person name="van Zyl L.J."/>
            <person name="Trindade M."/>
        </authorList>
    </citation>
    <scope>NUCLEOTIDE SEQUENCE [LARGE SCALE GENOMIC DNA]</scope>
    <source>
        <strain evidence="6 7">A5K-106</strain>
    </source>
</reference>
<dbReference type="SUPFAM" id="SSF53720">
    <property type="entry name" value="ALDH-like"/>
    <property type="match status" value="1"/>
</dbReference>
<dbReference type="InterPro" id="IPR015590">
    <property type="entry name" value="Aldehyde_DH_dom"/>
</dbReference>
<feature type="domain" description="Aldehyde dehydrogenase" evidence="5">
    <location>
        <begin position="32"/>
        <end position="494"/>
    </location>
</feature>
<dbReference type="RefSeq" id="WP_274055164.1">
    <property type="nucleotide sequence ID" value="NZ_CP059735.1"/>
</dbReference>
<dbReference type="PANTHER" id="PTHR11699">
    <property type="entry name" value="ALDEHYDE DEHYDROGENASE-RELATED"/>
    <property type="match status" value="1"/>
</dbReference>
<dbReference type="Gene3D" id="3.40.309.10">
    <property type="entry name" value="Aldehyde Dehydrogenase, Chain A, domain 2"/>
    <property type="match status" value="1"/>
</dbReference>
<evidence type="ECO:0000256" key="4">
    <source>
        <dbReference type="RuleBase" id="RU003345"/>
    </source>
</evidence>
<evidence type="ECO:0000313" key="6">
    <source>
        <dbReference type="EMBL" id="WDD97424.1"/>
    </source>
</evidence>
<sequence length="500" mass="53867">MTDLLTKQQYQALADELTLPAKAFINGKFVDAVDGGTMPSTNPATGKVLAEIAACNHKDVDIAVANAKAVFERGDWANLHPSDRKKAILRFAQLIEENATELAVMEALEAGKPIHECVKTDLPETVHCLQWHGEATDKLYQQLSPSGDDKLGMIVREPLGVVGCVLPWNFPLMMAAWKLGPALACGNSVIIKPAESTSMTTLRLAELALEAGIPAGVFNVLPGLGPDVGEPLGLHPDVQIVAFTGSTNTGKRFLEYSAKSNLKRIVLECGGKSPSVVLSDAENLDSVAENIVAAALWNMGQNCTANSRIIIHKTVKARLTGKIIEKMADWQTGDPLDPQFMLGSIINRGQYDKILTYIETGITEGATLLMGGAPIKLNDGLFIAPTLFDHVTPEMTIAVEEIFGPVFCLMEAESDEHALELANQSCYGLQASLYTANVKKAHRYARKLQAGTVSVNCFSEGDISTPFGGFKQSGFGGRDNSLQAHDQYSEVKTVWLDLAD</sequence>
<dbReference type="Gene3D" id="3.40.605.10">
    <property type="entry name" value="Aldehyde Dehydrogenase, Chain A, domain 1"/>
    <property type="match status" value="1"/>
</dbReference>
<dbReference type="GO" id="GO:0004030">
    <property type="term" value="F:aldehyde dehydrogenase [NAD(P)+] activity"/>
    <property type="evidence" value="ECO:0007669"/>
    <property type="project" value="UniProtKB-ARBA"/>
</dbReference>
<evidence type="ECO:0000259" key="5">
    <source>
        <dbReference type="Pfam" id="PF00171"/>
    </source>
</evidence>
<dbReference type="InterPro" id="IPR016162">
    <property type="entry name" value="Ald_DH_N"/>
</dbReference>
<protein>
    <submittedName>
        <fullName evidence="6">Aldehyde dehydrogenase</fullName>
    </submittedName>
</protein>
<dbReference type="KEGG" id="tact:SG35_019160"/>
<dbReference type="InterPro" id="IPR029510">
    <property type="entry name" value="Ald_DH_CS_GLU"/>
</dbReference>
<dbReference type="Pfam" id="PF00171">
    <property type="entry name" value="Aldedh"/>
    <property type="match status" value="1"/>
</dbReference>
<feature type="active site" evidence="3">
    <location>
        <position position="268"/>
    </location>
</feature>
<comment type="similarity">
    <text evidence="1 4">Belongs to the aldehyde dehydrogenase family.</text>
</comment>
<dbReference type="Proteomes" id="UP000032568">
    <property type="component" value="Chromosome"/>
</dbReference>
<gene>
    <name evidence="6" type="ORF">SG35_019160</name>
</gene>
<dbReference type="InterPro" id="IPR016160">
    <property type="entry name" value="Ald_DH_CS_CYS"/>
</dbReference>
<dbReference type="AlphaFoldDB" id="A0AAE9YNN8"/>
<dbReference type="EMBL" id="CP059735">
    <property type="protein sequence ID" value="WDD97424.1"/>
    <property type="molecule type" value="Genomic_DNA"/>
</dbReference>
<keyword evidence="2 4" id="KW-0560">Oxidoreductase</keyword>
<dbReference type="FunFam" id="3.40.309.10:FF:000012">
    <property type="entry name" value="Betaine aldehyde dehydrogenase"/>
    <property type="match status" value="1"/>
</dbReference>
<proteinExistence type="inferred from homology"/>
<evidence type="ECO:0000256" key="3">
    <source>
        <dbReference type="PROSITE-ProRule" id="PRU10007"/>
    </source>
</evidence>